<evidence type="ECO:0000256" key="2">
    <source>
        <dbReference type="SAM" id="SignalP"/>
    </source>
</evidence>
<accession>A0ABP1PPP1</accession>
<dbReference type="EMBL" id="CAXLJM020000007">
    <property type="protein sequence ID" value="CAL8072786.1"/>
    <property type="molecule type" value="Genomic_DNA"/>
</dbReference>
<dbReference type="Proteomes" id="UP001642540">
    <property type="component" value="Unassembled WGS sequence"/>
</dbReference>
<name>A0ABP1PPP1_9HEXA</name>
<keyword evidence="4" id="KW-1185">Reference proteome</keyword>
<evidence type="ECO:0000313" key="4">
    <source>
        <dbReference type="Proteomes" id="UP001642540"/>
    </source>
</evidence>
<feature type="compositionally biased region" description="Pro residues" evidence="1">
    <location>
        <begin position="79"/>
        <end position="88"/>
    </location>
</feature>
<feature type="compositionally biased region" description="Low complexity" evidence="1">
    <location>
        <begin position="53"/>
        <end position="78"/>
    </location>
</feature>
<comment type="caution">
    <text evidence="3">The sequence shown here is derived from an EMBL/GenBank/DDBJ whole genome shotgun (WGS) entry which is preliminary data.</text>
</comment>
<gene>
    <name evidence="3" type="ORF">ODALV1_LOCUS2323</name>
</gene>
<dbReference type="Gene3D" id="3.20.20.80">
    <property type="entry name" value="Glycosidases"/>
    <property type="match status" value="1"/>
</dbReference>
<proteinExistence type="predicted"/>
<feature type="chain" id="PRO_5046770668" evidence="2">
    <location>
        <begin position="30"/>
        <end position="403"/>
    </location>
</feature>
<reference evidence="3 4" key="1">
    <citation type="submission" date="2024-08" db="EMBL/GenBank/DDBJ databases">
        <authorList>
            <person name="Cucini C."/>
            <person name="Frati F."/>
        </authorList>
    </citation>
    <scope>NUCLEOTIDE SEQUENCE [LARGE SCALE GENOMIC DNA]</scope>
</reference>
<sequence>MFSNIPNTMFVSLLLGILLLDFVPFFGNCQKPADSGITIQVYQFQYANGSTVTNTNNVNPSGQPQPTQTNSPPNQNGNIPPPQAPPIVPKPGDYMFEVSFSPFTSYKDGQPTPQDIKYMLKVIQSKFHFIFTNTMGVPDAQYSGQLDNEFPESLISRLAAQVNQESKSASIKVCQGARIFKTGQGQKDLDYALDASRVANAMLQGTVWGISLNVDNQWGSIQDADDISHVHSILQQGYVKKAHELGLKVGVKLDICSEIVDGLNKDKIGEMVKSCDFVSCFVFPPRATESPMDGIASIARIYQKYKQAFLKVNPNLEVIIETGWASSGESDFNPEHFNTVEKQREFWERMESTAKENGMKVRMLEAFDEPTSKKELYRHFGFWKKATNTNGYIEKGTGKIVRM</sequence>
<feature type="region of interest" description="Disordered" evidence="1">
    <location>
        <begin position="53"/>
        <end position="88"/>
    </location>
</feature>
<protein>
    <submittedName>
        <fullName evidence="3">Uncharacterized protein</fullName>
    </submittedName>
</protein>
<organism evidence="3 4">
    <name type="scientific">Orchesella dallaii</name>
    <dbReference type="NCBI Taxonomy" id="48710"/>
    <lineage>
        <taxon>Eukaryota</taxon>
        <taxon>Metazoa</taxon>
        <taxon>Ecdysozoa</taxon>
        <taxon>Arthropoda</taxon>
        <taxon>Hexapoda</taxon>
        <taxon>Collembola</taxon>
        <taxon>Entomobryomorpha</taxon>
        <taxon>Entomobryoidea</taxon>
        <taxon>Orchesellidae</taxon>
        <taxon>Orchesellinae</taxon>
        <taxon>Orchesella</taxon>
    </lineage>
</organism>
<evidence type="ECO:0000256" key="1">
    <source>
        <dbReference type="SAM" id="MobiDB-lite"/>
    </source>
</evidence>
<keyword evidence="2" id="KW-0732">Signal</keyword>
<evidence type="ECO:0000313" key="3">
    <source>
        <dbReference type="EMBL" id="CAL8072786.1"/>
    </source>
</evidence>
<feature type="signal peptide" evidence="2">
    <location>
        <begin position="1"/>
        <end position="29"/>
    </location>
</feature>
<dbReference type="SUPFAM" id="SSF51445">
    <property type="entry name" value="(Trans)glycosidases"/>
    <property type="match status" value="1"/>
</dbReference>
<dbReference type="InterPro" id="IPR017853">
    <property type="entry name" value="GH"/>
</dbReference>